<sequence>MTNPLAGLFTARQKETARRELYARGLRLCGEHLAARGDRSAPRDARLTRAIGVLAASLDAPSADPFDALLQVGEYALEAGGDGLELALGVAGTATGIRQRSKGAWRLRGLALDGLGRDDEALECYGRCLALQQEGAPAGAVARRVGTLRRRRECLEEAAALFPGSGAALRDPTGRPTAAVAQEFAGHVRARVAEHGPGDPAVRRLLELYGTYRRLVERSVMPDPLLGGSTPIGVGGLRKLVAGRTVCLVSNAGEVAGSTLGAEIDAYDLVVRCDAFRIRAEGTGERTGLHAVSLRGDAPWEGPAWSQRAGVRLVFGDPAGAWRRATRERLVAGAQEHVGDATLRRPLSDPALLGEDRWGPGAGTAFTVLRLLDFLDVSPRLDLIGFDKPGRLRPAEAEWVMDRATHVDDSKMRIALR</sequence>
<reference evidence="1 2" key="1">
    <citation type="submission" date="2024-09" db="EMBL/GenBank/DDBJ databases">
        <title>The Natural Products Discovery Center: Release of the First 8490 Sequenced Strains for Exploring Actinobacteria Biosynthetic Diversity.</title>
        <authorList>
            <person name="Kalkreuter E."/>
            <person name="Kautsar S.A."/>
            <person name="Yang D."/>
            <person name="Bader C.D."/>
            <person name="Teijaro C.N."/>
            <person name="Fluegel L."/>
            <person name="Davis C.M."/>
            <person name="Simpson J.R."/>
            <person name="Lauterbach L."/>
            <person name="Steele A.D."/>
            <person name="Gui C."/>
            <person name="Meng S."/>
            <person name="Li G."/>
            <person name="Viehrig K."/>
            <person name="Ye F."/>
            <person name="Su P."/>
            <person name="Kiefer A.F."/>
            <person name="Nichols A."/>
            <person name="Cepeda A.J."/>
            <person name="Yan W."/>
            <person name="Fan B."/>
            <person name="Jiang Y."/>
            <person name="Adhikari A."/>
            <person name="Zheng C.-J."/>
            <person name="Schuster L."/>
            <person name="Cowan T.M."/>
            <person name="Smanski M.J."/>
            <person name="Chevrette M.G."/>
            <person name="De Carvalho L.P.S."/>
            <person name="Shen B."/>
        </authorList>
    </citation>
    <scope>NUCLEOTIDE SEQUENCE [LARGE SCALE GENOMIC DNA]</scope>
    <source>
        <strain evidence="1 2">NPDC058328</strain>
    </source>
</reference>
<comment type="caution">
    <text evidence="1">The sequence shown here is derived from an EMBL/GenBank/DDBJ whole genome shotgun (WGS) entry which is preliminary data.</text>
</comment>
<dbReference type="InterPro" id="IPR011990">
    <property type="entry name" value="TPR-like_helical_dom_sf"/>
</dbReference>
<name>A0ABW6QCQ5_9ACTN</name>
<gene>
    <name evidence="1" type="ORF">ACFVZC_24520</name>
</gene>
<dbReference type="Gene3D" id="1.25.40.10">
    <property type="entry name" value="Tetratricopeptide repeat domain"/>
    <property type="match status" value="1"/>
</dbReference>
<dbReference type="RefSeq" id="WP_388237765.1">
    <property type="nucleotide sequence ID" value="NZ_JBHVZQ010000024.1"/>
</dbReference>
<keyword evidence="2" id="KW-1185">Reference proteome</keyword>
<dbReference type="Proteomes" id="UP001601627">
    <property type="component" value="Unassembled WGS sequence"/>
</dbReference>
<evidence type="ECO:0000313" key="2">
    <source>
        <dbReference type="Proteomes" id="UP001601627"/>
    </source>
</evidence>
<dbReference type="InterPro" id="IPR038578">
    <property type="entry name" value="GT29-like_sf"/>
</dbReference>
<proteinExistence type="predicted"/>
<dbReference type="SUPFAM" id="SSF48452">
    <property type="entry name" value="TPR-like"/>
    <property type="match status" value="1"/>
</dbReference>
<evidence type="ECO:0000313" key="1">
    <source>
        <dbReference type="EMBL" id="MFF1276536.1"/>
    </source>
</evidence>
<dbReference type="EMBL" id="JBHVZQ010000024">
    <property type="protein sequence ID" value="MFF1276536.1"/>
    <property type="molecule type" value="Genomic_DNA"/>
</dbReference>
<evidence type="ECO:0008006" key="3">
    <source>
        <dbReference type="Google" id="ProtNLM"/>
    </source>
</evidence>
<protein>
    <recommendedName>
        <fullName evidence="3">Tetratricopeptide repeat protein</fullName>
    </recommendedName>
</protein>
<organism evidence="1 2">
    <name type="scientific">Streptomyces marokkonensis</name>
    <dbReference type="NCBI Taxonomy" id="324855"/>
    <lineage>
        <taxon>Bacteria</taxon>
        <taxon>Bacillati</taxon>
        <taxon>Actinomycetota</taxon>
        <taxon>Actinomycetes</taxon>
        <taxon>Kitasatosporales</taxon>
        <taxon>Streptomycetaceae</taxon>
        <taxon>Streptomyces</taxon>
    </lineage>
</organism>
<accession>A0ABW6QCQ5</accession>
<dbReference type="Gene3D" id="3.90.1480.20">
    <property type="entry name" value="Glycosyl transferase family 29"/>
    <property type="match status" value="1"/>
</dbReference>